<proteinExistence type="predicted"/>
<accession>A0A146L5K4</accession>
<sequence length="105" mass="11512">MARCMAYNTRNRSYSRWSNYPPNASSRSLTADDKKLCSKEPSLTAISMPSNPAYSASIAKRSYSATTTPVSDAGKRNVHQFDLGFINDDILVDDSAKGSQEDRPG</sequence>
<dbReference type="AlphaFoldDB" id="A0A146L5K4"/>
<evidence type="ECO:0000313" key="1">
    <source>
        <dbReference type="EMBL" id="JAQ02442.1"/>
    </source>
</evidence>
<dbReference type="EMBL" id="GDHC01016187">
    <property type="protein sequence ID" value="JAQ02442.1"/>
    <property type="molecule type" value="Transcribed_RNA"/>
</dbReference>
<protein>
    <submittedName>
        <fullName evidence="1">Uncharacterized protein</fullName>
    </submittedName>
</protein>
<organism evidence="1">
    <name type="scientific">Lygus hesperus</name>
    <name type="common">Western plant bug</name>
    <dbReference type="NCBI Taxonomy" id="30085"/>
    <lineage>
        <taxon>Eukaryota</taxon>
        <taxon>Metazoa</taxon>
        <taxon>Ecdysozoa</taxon>
        <taxon>Arthropoda</taxon>
        <taxon>Hexapoda</taxon>
        <taxon>Insecta</taxon>
        <taxon>Pterygota</taxon>
        <taxon>Neoptera</taxon>
        <taxon>Paraneoptera</taxon>
        <taxon>Hemiptera</taxon>
        <taxon>Heteroptera</taxon>
        <taxon>Panheteroptera</taxon>
        <taxon>Cimicomorpha</taxon>
        <taxon>Miridae</taxon>
        <taxon>Mirini</taxon>
        <taxon>Lygus</taxon>
    </lineage>
</organism>
<gene>
    <name evidence="1" type="ORF">g.96553</name>
</gene>
<reference evidence="1" key="1">
    <citation type="journal article" date="2016" name="Gigascience">
        <title>De novo construction of an expanded transcriptome assembly for the western tarnished plant bug, Lygus hesperus.</title>
        <authorList>
            <person name="Tassone E.E."/>
            <person name="Geib S.M."/>
            <person name="Hall B."/>
            <person name="Fabrick J.A."/>
            <person name="Brent C.S."/>
            <person name="Hull J.J."/>
        </authorList>
    </citation>
    <scope>NUCLEOTIDE SEQUENCE</scope>
</reference>
<name>A0A146L5K4_LYGHE</name>